<dbReference type="InterPro" id="IPR007434">
    <property type="entry name" value="FemAB-like"/>
</dbReference>
<dbReference type="InterPro" id="IPR016181">
    <property type="entry name" value="Acyl_CoA_acyltransferase"/>
</dbReference>
<evidence type="ECO:0000313" key="2">
    <source>
        <dbReference type="Proteomes" id="UP001310692"/>
    </source>
</evidence>
<dbReference type="PANTHER" id="PTHR47017">
    <property type="entry name" value="ACYL-COA"/>
    <property type="match status" value="1"/>
</dbReference>
<organism evidence="1 2">
    <name type="scientific">Hyphobacterium marinum</name>
    <dbReference type="NCBI Taxonomy" id="3116574"/>
    <lineage>
        <taxon>Bacteria</taxon>
        <taxon>Pseudomonadati</taxon>
        <taxon>Pseudomonadota</taxon>
        <taxon>Alphaproteobacteria</taxon>
        <taxon>Maricaulales</taxon>
        <taxon>Maricaulaceae</taxon>
        <taxon>Hyphobacterium</taxon>
    </lineage>
</organism>
<comment type="caution">
    <text evidence="1">The sequence shown here is derived from an EMBL/GenBank/DDBJ whole genome shotgun (WGS) entry which is preliminary data.</text>
</comment>
<name>A0ABU7LZ44_9PROT</name>
<dbReference type="Gene3D" id="3.40.630.30">
    <property type="match status" value="1"/>
</dbReference>
<dbReference type="EMBL" id="JAZDRO010000003">
    <property type="protein sequence ID" value="MEE2566832.1"/>
    <property type="molecule type" value="Genomic_DNA"/>
</dbReference>
<sequence>MTDITLRAISSLSGVDRAAWDAAANPPGEAFDPFLSWDFLEALEASGCASDDTGWSPRHIIAEDENGRLCGALPLYAKAHSYGEYVFDHAWADAYERAGGRYYPKLLSAVPFTPATGRRLLSPDTGVRRALAEAAISLTGQWGVSGWHVNFPGERDASDLDGLDLLARIDRQFVWFNDGYETYDDFLAALSSRKRKALKKERAQAQDGLEVVSLTGDALAPEHWDVFFACYQDTGSRKWGSPYLNREFFDLVHQRMADNILMVMAKQDGRFIAAALNFIGSEALYGRYWGSLVEKPLLHFELCYHRAIDFAIDHGLSRVEAGAQGEHKLARGYRPVEVRSAHYIADPGLRDALTEYLERERAAVRAEIAAVATEMPYRKS</sequence>
<accession>A0ABU7LZ44</accession>
<dbReference type="PANTHER" id="PTHR47017:SF1">
    <property type="entry name" value="ACYL-COA"/>
    <property type="match status" value="1"/>
</dbReference>
<gene>
    <name evidence="1" type="ORF">V0U35_09080</name>
</gene>
<keyword evidence="2" id="KW-1185">Reference proteome</keyword>
<dbReference type="Proteomes" id="UP001310692">
    <property type="component" value="Unassembled WGS sequence"/>
</dbReference>
<dbReference type="RefSeq" id="WP_330196383.1">
    <property type="nucleotide sequence ID" value="NZ_JAZDRO010000003.1"/>
</dbReference>
<reference evidence="1 2" key="1">
    <citation type="submission" date="2024-01" db="EMBL/GenBank/DDBJ databases">
        <title>Hyphobacterium bacterium isolated from marine sediment.</title>
        <authorList>
            <person name="Zhao S."/>
        </authorList>
    </citation>
    <scope>NUCLEOTIDE SEQUENCE [LARGE SCALE GENOMIC DNA]</scope>
    <source>
        <strain evidence="1 2">Y60-23</strain>
    </source>
</reference>
<proteinExistence type="predicted"/>
<protein>
    <submittedName>
        <fullName evidence="1">GNAT family N-acetyltransferase</fullName>
    </submittedName>
</protein>
<dbReference type="Pfam" id="PF04339">
    <property type="entry name" value="FemAB_like"/>
    <property type="match status" value="1"/>
</dbReference>
<dbReference type="SUPFAM" id="SSF55729">
    <property type="entry name" value="Acyl-CoA N-acyltransferases (Nat)"/>
    <property type="match status" value="1"/>
</dbReference>
<evidence type="ECO:0000313" key="1">
    <source>
        <dbReference type="EMBL" id="MEE2566832.1"/>
    </source>
</evidence>